<evidence type="ECO:0000313" key="4">
    <source>
        <dbReference type="EMBL" id="PZF75611.1"/>
    </source>
</evidence>
<dbReference type="SUPFAM" id="SSF53335">
    <property type="entry name" value="S-adenosyl-L-methionine-dependent methyltransferases"/>
    <property type="match status" value="1"/>
</dbReference>
<evidence type="ECO:0000256" key="1">
    <source>
        <dbReference type="ARBA" id="ARBA00022603"/>
    </source>
</evidence>
<dbReference type="PANTHER" id="PTHR47739">
    <property type="entry name" value="TRNA1(VAL) (ADENINE(37)-N6)-METHYLTRANSFERASE"/>
    <property type="match status" value="1"/>
</dbReference>
<dbReference type="CDD" id="cd02440">
    <property type="entry name" value="AdoMet_MTases"/>
    <property type="match status" value="1"/>
</dbReference>
<dbReference type="EMBL" id="QKVK01000009">
    <property type="protein sequence ID" value="PZF75611.1"/>
    <property type="molecule type" value="Genomic_DNA"/>
</dbReference>
<keyword evidence="4" id="KW-0808">Transferase</keyword>
<keyword evidence="1 4" id="KW-0489">Methyltransferase</keyword>
<reference evidence="5" key="1">
    <citation type="submission" date="2018-06" db="EMBL/GenBank/DDBJ databases">
        <title>Aestuariibacter litoralis strain KCTC 52945T.</title>
        <authorList>
            <person name="Li X."/>
            <person name="Salam N."/>
            <person name="Li J.-L."/>
            <person name="Chen Y.-M."/>
            <person name="Yang Z.-W."/>
            <person name="Zhang L.-Y."/>
            <person name="Han M.-X."/>
            <person name="Xiao M."/>
            <person name="Li W.-J."/>
        </authorList>
    </citation>
    <scope>NUCLEOTIDE SEQUENCE [LARGE SCALE GENOMIC DNA]</scope>
    <source>
        <strain evidence="5">KCTC 52945</strain>
    </source>
</reference>
<evidence type="ECO:0000256" key="2">
    <source>
        <dbReference type="ARBA" id="ARBA00022691"/>
    </source>
</evidence>
<organism evidence="4 5">
    <name type="scientific">Aestuariivirga litoralis</name>
    <dbReference type="NCBI Taxonomy" id="2650924"/>
    <lineage>
        <taxon>Bacteria</taxon>
        <taxon>Pseudomonadati</taxon>
        <taxon>Pseudomonadota</taxon>
        <taxon>Alphaproteobacteria</taxon>
        <taxon>Hyphomicrobiales</taxon>
        <taxon>Aestuariivirgaceae</taxon>
        <taxon>Aestuariivirga</taxon>
    </lineage>
</organism>
<sequence>MQPASQPAPIPPSLTEDGFLGGRLRILQPEKGFRAGIDSVFLAAAIPCQPGDSVFEAGIGPGVAALCLLARNPEVQVTGIEVATRYAMICEENARRNGMQDRLRVIHADVREALRRDQIGMPAPGSFAHAMCNPPFFDETRSTASPNLLKSQAHAFGPDDLELWAKLLHAMLAPRGTVTVVHRSETLGQLLGAMDNRFGDIRLAPLFPRRGAAASRILVQGTKGSKAPLQILPGLILHGEGNDFTPEADAVLRNGAGFPLR</sequence>
<dbReference type="RefSeq" id="WP_111199805.1">
    <property type="nucleotide sequence ID" value="NZ_QKVK01000009.1"/>
</dbReference>
<feature type="domain" description="Methyltransferase small" evidence="3">
    <location>
        <begin position="39"/>
        <end position="141"/>
    </location>
</feature>
<dbReference type="PANTHER" id="PTHR47739:SF1">
    <property type="entry name" value="TRNA1(VAL) (ADENINE(37)-N6)-METHYLTRANSFERASE"/>
    <property type="match status" value="1"/>
</dbReference>
<name>A0A2W2AJW4_9HYPH</name>
<dbReference type="InterPro" id="IPR029063">
    <property type="entry name" value="SAM-dependent_MTases_sf"/>
</dbReference>
<dbReference type="GO" id="GO:0032259">
    <property type="term" value="P:methylation"/>
    <property type="evidence" value="ECO:0007669"/>
    <property type="project" value="UniProtKB-KW"/>
</dbReference>
<protein>
    <submittedName>
        <fullName evidence="4">Methyltransferase</fullName>
    </submittedName>
</protein>
<evidence type="ECO:0000313" key="5">
    <source>
        <dbReference type="Proteomes" id="UP000248795"/>
    </source>
</evidence>
<dbReference type="Gene3D" id="3.40.50.150">
    <property type="entry name" value="Vaccinia Virus protein VP39"/>
    <property type="match status" value="1"/>
</dbReference>
<proteinExistence type="predicted"/>
<dbReference type="GO" id="GO:0008168">
    <property type="term" value="F:methyltransferase activity"/>
    <property type="evidence" value="ECO:0007669"/>
    <property type="project" value="UniProtKB-KW"/>
</dbReference>
<keyword evidence="5" id="KW-1185">Reference proteome</keyword>
<accession>A0A2W2AJW4</accession>
<dbReference type="Pfam" id="PF05175">
    <property type="entry name" value="MTS"/>
    <property type="match status" value="1"/>
</dbReference>
<gene>
    <name evidence="4" type="ORF">DK847_17360</name>
</gene>
<dbReference type="InterPro" id="IPR007848">
    <property type="entry name" value="Small_mtfrase_dom"/>
</dbReference>
<dbReference type="Proteomes" id="UP000248795">
    <property type="component" value="Unassembled WGS sequence"/>
</dbReference>
<comment type="caution">
    <text evidence="4">The sequence shown here is derived from an EMBL/GenBank/DDBJ whole genome shotgun (WGS) entry which is preliminary data.</text>
</comment>
<dbReference type="InterPro" id="IPR050210">
    <property type="entry name" value="tRNA_Adenine-N(6)_MTase"/>
</dbReference>
<evidence type="ECO:0000259" key="3">
    <source>
        <dbReference type="Pfam" id="PF05175"/>
    </source>
</evidence>
<keyword evidence="2" id="KW-0949">S-adenosyl-L-methionine</keyword>
<dbReference type="AlphaFoldDB" id="A0A2W2AJW4"/>